<dbReference type="EMBL" id="LJJC01000006">
    <property type="protein sequence ID" value="KQL51528.1"/>
    <property type="molecule type" value="Genomic_DNA"/>
</dbReference>
<proteinExistence type="predicted"/>
<feature type="domain" description="Aminoglycoside phosphotransferase" evidence="1">
    <location>
        <begin position="138"/>
        <end position="182"/>
    </location>
</feature>
<evidence type="ECO:0000259" key="1">
    <source>
        <dbReference type="Pfam" id="PF01636"/>
    </source>
</evidence>
<dbReference type="InterPro" id="IPR002575">
    <property type="entry name" value="Aminoglycoside_PTrfase"/>
</dbReference>
<reference evidence="2 3" key="1">
    <citation type="submission" date="2015-09" db="EMBL/GenBank/DDBJ databases">
        <title>Genome sequencing project for genomic taxonomy and phylogenomics of Bacillus-like bacteria.</title>
        <authorList>
            <person name="Liu B."/>
            <person name="Wang J."/>
            <person name="Zhu Y."/>
            <person name="Liu G."/>
            <person name="Chen Q."/>
            <person name="Chen Z."/>
            <person name="Lan J."/>
            <person name="Che J."/>
            <person name="Ge C."/>
            <person name="Shi H."/>
            <person name="Pan Z."/>
            <person name="Liu X."/>
        </authorList>
    </citation>
    <scope>NUCLEOTIDE SEQUENCE [LARGE SCALE GENOMIC DNA]</scope>
    <source>
        <strain evidence="2 3">LMG 18435</strain>
    </source>
</reference>
<dbReference type="STRING" id="157838.AN964_21505"/>
<accession>A0A0Q3TBI0</accession>
<evidence type="ECO:0000313" key="3">
    <source>
        <dbReference type="Proteomes" id="UP000051888"/>
    </source>
</evidence>
<name>A0A0Q3TBI0_9BACI</name>
<dbReference type="Gene3D" id="3.90.1200.10">
    <property type="match status" value="1"/>
</dbReference>
<dbReference type="OrthoDB" id="60975at2"/>
<dbReference type="AlphaFoldDB" id="A0A0Q3TBI0"/>
<comment type="caution">
    <text evidence="2">The sequence shown here is derived from an EMBL/GenBank/DDBJ whole genome shotgun (WGS) entry which is preliminary data.</text>
</comment>
<sequence length="264" mass="31239">MVVTVDGKYILRKLKDSTQAITEFLISKALLKQNISPKILLSNKKQPYIKNNEDVYNLQIYVENDKDKSKEINFYNLGQTISLFHSKTKSITGIYEQNDRFSLDKMWMDLFQMKEFNKLEYKSQLVTLIEKCIDYNFKNNCYIHGDLGVWNLLFNHSQIYIIDFGEVRKGNNHFDMSAVISSTIDWNKDENELITSLTDFRNGYISNFDTFNWKILKENFTLWFTRGIIALFNNQGINDRTSSYVKLTMKRKDKLERIINTNFL</sequence>
<organism evidence="2 3">
    <name type="scientific">Heyndrickxia shackletonii</name>
    <dbReference type="NCBI Taxonomy" id="157838"/>
    <lineage>
        <taxon>Bacteria</taxon>
        <taxon>Bacillati</taxon>
        <taxon>Bacillota</taxon>
        <taxon>Bacilli</taxon>
        <taxon>Bacillales</taxon>
        <taxon>Bacillaceae</taxon>
        <taxon>Heyndrickxia</taxon>
    </lineage>
</organism>
<dbReference type="Pfam" id="PF01636">
    <property type="entry name" value="APH"/>
    <property type="match status" value="1"/>
</dbReference>
<dbReference type="PATRIC" id="fig|157838.3.peg.4727"/>
<dbReference type="InterPro" id="IPR011009">
    <property type="entry name" value="Kinase-like_dom_sf"/>
</dbReference>
<protein>
    <recommendedName>
        <fullName evidence="1">Aminoglycoside phosphotransferase domain-containing protein</fullName>
    </recommendedName>
</protein>
<dbReference type="Proteomes" id="UP000051888">
    <property type="component" value="Unassembled WGS sequence"/>
</dbReference>
<evidence type="ECO:0000313" key="2">
    <source>
        <dbReference type="EMBL" id="KQL51528.1"/>
    </source>
</evidence>
<gene>
    <name evidence="2" type="ORF">AN964_21505</name>
</gene>
<keyword evidence="3" id="KW-1185">Reference proteome</keyword>
<dbReference type="SUPFAM" id="SSF56112">
    <property type="entry name" value="Protein kinase-like (PK-like)"/>
    <property type="match status" value="1"/>
</dbReference>